<evidence type="ECO:0000256" key="3">
    <source>
        <dbReference type="SAM" id="Phobius"/>
    </source>
</evidence>
<sequence>MTWLLLFIAGIFEVAWATTMKLSQGFSHLGYSLATVLGMILSFLFLELAVKH</sequence>
<comment type="subcellular location">
    <subcellularLocation>
        <location evidence="2">Cell membrane</location>
        <topology evidence="2">Multi-pass membrane protein</topology>
    </subcellularLocation>
    <subcellularLocation>
        <location evidence="1">Endomembrane system</location>
        <topology evidence="1">Multi-pass membrane protein</topology>
    </subcellularLocation>
</comment>
<dbReference type="InterPro" id="IPR045324">
    <property type="entry name" value="Small_multidrug_res"/>
</dbReference>
<protein>
    <submittedName>
        <fullName evidence="4">QacE family quaternary ammonium compound efflux SMR transporter</fullName>
    </submittedName>
</protein>
<dbReference type="AlphaFoldDB" id="A0A921B4U1"/>
<feature type="transmembrane region" description="Helical" evidence="3">
    <location>
        <begin position="33"/>
        <end position="50"/>
    </location>
</feature>
<name>A0A921B4U1_9LACO</name>
<feature type="non-terminal residue" evidence="4">
    <location>
        <position position="52"/>
    </location>
</feature>
<evidence type="ECO:0000256" key="1">
    <source>
        <dbReference type="ARBA" id="ARBA00004127"/>
    </source>
</evidence>
<comment type="caution">
    <text evidence="4">The sequence shown here is derived from an EMBL/GenBank/DDBJ whole genome shotgun (WGS) entry which is preliminary data.</text>
</comment>
<reference evidence="4" key="2">
    <citation type="submission" date="2021-09" db="EMBL/GenBank/DDBJ databases">
        <authorList>
            <person name="Gilroy R."/>
        </authorList>
    </citation>
    <scope>NUCLEOTIDE SEQUENCE</scope>
    <source>
        <strain evidence="4">CHK173-2119</strain>
    </source>
</reference>
<dbReference type="SUPFAM" id="SSF103481">
    <property type="entry name" value="Multidrug resistance efflux transporter EmrE"/>
    <property type="match status" value="1"/>
</dbReference>
<dbReference type="EMBL" id="DYXY01000202">
    <property type="protein sequence ID" value="HJE15942.1"/>
    <property type="molecule type" value="Genomic_DNA"/>
</dbReference>
<dbReference type="Gene3D" id="1.10.3730.20">
    <property type="match status" value="1"/>
</dbReference>
<dbReference type="GO" id="GO:0005886">
    <property type="term" value="C:plasma membrane"/>
    <property type="evidence" value="ECO:0007669"/>
    <property type="project" value="UniProtKB-SubCell"/>
</dbReference>
<accession>A0A921B4U1</accession>
<evidence type="ECO:0000256" key="2">
    <source>
        <dbReference type="RuleBase" id="RU003942"/>
    </source>
</evidence>
<dbReference type="GO" id="GO:0022857">
    <property type="term" value="F:transmembrane transporter activity"/>
    <property type="evidence" value="ECO:0007669"/>
    <property type="project" value="InterPro"/>
</dbReference>
<proteinExistence type="inferred from homology"/>
<organism evidence="4 5">
    <name type="scientific">Lapidilactobacillus dextrinicus</name>
    <dbReference type="NCBI Taxonomy" id="51664"/>
    <lineage>
        <taxon>Bacteria</taxon>
        <taxon>Bacillati</taxon>
        <taxon>Bacillota</taxon>
        <taxon>Bacilli</taxon>
        <taxon>Lactobacillales</taxon>
        <taxon>Lactobacillaceae</taxon>
        <taxon>Lapidilactobacillus</taxon>
    </lineage>
</organism>
<keyword evidence="3" id="KW-0472">Membrane</keyword>
<keyword evidence="2 3" id="KW-0812">Transmembrane</keyword>
<dbReference type="InterPro" id="IPR037185">
    <property type="entry name" value="EmrE-like"/>
</dbReference>
<evidence type="ECO:0000313" key="4">
    <source>
        <dbReference type="EMBL" id="HJE15942.1"/>
    </source>
</evidence>
<evidence type="ECO:0000313" key="5">
    <source>
        <dbReference type="Proteomes" id="UP000774947"/>
    </source>
</evidence>
<comment type="similarity">
    <text evidence="2">Belongs to the drug/metabolite transporter (DMT) superfamily. Small multidrug resistance (SMR) (TC 2.A.7.1) family.</text>
</comment>
<reference evidence="4" key="1">
    <citation type="journal article" date="2021" name="PeerJ">
        <title>Extensive microbial diversity within the chicken gut microbiome revealed by metagenomics and culture.</title>
        <authorList>
            <person name="Gilroy R."/>
            <person name="Ravi A."/>
            <person name="Getino M."/>
            <person name="Pursley I."/>
            <person name="Horton D.L."/>
            <person name="Alikhan N.F."/>
            <person name="Baker D."/>
            <person name="Gharbi K."/>
            <person name="Hall N."/>
            <person name="Watson M."/>
            <person name="Adriaenssens E.M."/>
            <person name="Foster-Nyarko E."/>
            <person name="Jarju S."/>
            <person name="Secka A."/>
            <person name="Antonio M."/>
            <person name="Oren A."/>
            <person name="Chaudhuri R.R."/>
            <person name="La Ragione R."/>
            <person name="Hildebrand F."/>
            <person name="Pallen M.J."/>
        </authorList>
    </citation>
    <scope>NUCLEOTIDE SEQUENCE</scope>
    <source>
        <strain evidence="4">CHK173-2119</strain>
    </source>
</reference>
<gene>
    <name evidence="4" type="ORF">K8W17_07680</name>
</gene>
<dbReference type="Pfam" id="PF00893">
    <property type="entry name" value="Multi_Drug_Res"/>
    <property type="match status" value="1"/>
</dbReference>
<dbReference type="Proteomes" id="UP000774947">
    <property type="component" value="Unassembled WGS sequence"/>
</dbReference>
<keyword evidence="3" id="KW-1133">Transmembrane helix</keyword>